<evidence type="ECO:0000256" key="2">
    <source>
        <dbReference type="SAM" id="SignalP"/>
    </source>
</evidence>
<feature type="region of interest" description="Disordered" evidence="1">
    <location>
        <begin position="52"/>
        <end position="232"/>
    </location>
</feature>
<proteinExistence type="predicted"/>
<protein>
    <submittedName>
        <fullName evidence="3">Outer membrane biosynthesis protein TonB</fullName>
    </submittedName>
</protein>
<dbReference type="SUPFAM" id="SSF74653">
    <property type="entry name" value="TolA/TonB C-terminal domain"/>
    <property type="match status" value="1"/>
</dbReference>
<keyword evidence="4" id="KW-1185">Reference proteome</keyword>
<dbReference type="Proteomes" id="UP001230253">
    <property type="component" value="Unassembled WGS sequence"/>
</dbReference>
<name>A0ABU0C810_9BRAD</name>
<feature type="signal peptide" evidence="2">
    <location>
        <begin position="1"/>
        <end position="22"/>
    </location>
</feature>
<reference evidence="3 4" key="1">
    <citation type="submission" date="2023-07" db="EMBL/GenBank/DDBJ databases">
        <title>Genomic Encyclopedia of Type Strains, Phase IV (KMG-IV): sequencing the most valuable type-strain genomes for metagenomic binning, comparative biology and taxonomic classification.</title>
        <authorList>
            <person name="Goeker M."/>
        </authorList>
    </citation>
    <scope>NUCLEOTIDE SEQUENCE [LARGE SCALE GENOMIC DNA]</scope>
    <source>
        <strain evidence="3 4">DSM 11549</strain>
    </source>
</reference>
<accession>A0ABU0C810</accession>
<keyword evidence="2" id="KW-0732">Signal</keyword>
<evidence type="ECO:0000313" key="4">
    <source>
        <dbReference type="Proteomes" id="UP001230253"/>
    </source>
</evidence>
<feature type="compositionally biased region" description="Basic and acidic residues" evidence="1">
    <location>
        <begin position="160"/>
        <end position="210"/>
    </location>
</feature>
<sequence>MRVGLGVSLAAHLALISLGLFAFPDAKPFSVDHTEALPVDLVPISEVTDLLAGSKTAKPKPDEKPQPKLQAKADRPDPKPAEKPAPKPVQSVKEPTPRPTPKVEEKPKPEETKVAAVPPEPEPEPEPAPRPDAQPEKAPEATPQEAAPALDTLPKMRPTPPKDIKPPKPAETKPAQEKPVPEKPKVTQKPEPKRDFRPDDIAALLDKRDPTGGGDPDPSPDPQTFGAREGKAEAAMTQSEIEALKARLYQCWNPPIGVRQAGGLRVTVAISLQPDGTLAAPPRPVGGGFDELSRVAMESAIRAVHECAPYDILPPEKYSLWRDIEFTFDPSEMLGG</sequence>
<dbReference type="EMBL" id="JAUSUK010000002">
    <property type="protein sequence ID" value="MDQ0326061.1"/>
    <property type="molecule type" value="Genomic_DNA"/>
</dbReference>
<dbReference type="Gene3D" id="3.30.1150.10">
    <property type="match status" value="1"/>
</dbReference>
<feature type="chain" id="PRO_5045606128" evidence="2">
    <location>
        <begin position="23"/>
        <end position="336"/>
    </location>
</feature>
<evidence type="ECO:0000313" key="3">
    <source>
        <dbReference type="EMBL" id="MDQ0326061.1"/>
    </source>
</evidence>
<organism evidence="3 4">
    <name type="scientific">Rhodopseudomonas julia</name>
    <dbReference type="NCBI Taxonomy" id="200617"/>
    <lineage>
        <taxon>Bacteria</taxon>
        <taxon>Pseudomonadati</taxon>
        <taxon>Pseudomonadota</taxon>
        <taxon>Alphaproteobacteria</taxon>
        <taxon>Hyphomicrobiales</taxon>
        <taxon>Nitrobacteraceae</taxon>
        <taxon>Rhodopseudomonas</taxon>
    </lineage>
</organism>
<dbReference type="PRINTS" id="PR01217">
    <property type="entry name" value="PRICHEXTENSN"/>
</dbReference>
<feature type="compositionally biased region" description="Basic and acidic residues" evidence="1">
    <location>
        <begin position="127"/>
        <end position="139"/>
    </location>
</feature>
<comment type="caution">
    <text evidence="3">The sequence shown here is derived from an EMBL/GenBank/DDBJ whole genome shotgun (WGS) entry which is preliminary data.</text>
</comment>
<feature type="compositionally biased region" description="Low complexity" evidence="1">
    <location>
        <begin position="140"/>
        <end position="149"/>
    </location>
</feature>
<feature type="compositionally biased region" description="Basic and acidic residues" evidence="1">
    <location>
        <begin position="59"/>
        <end position="85"/>
    </location>
</feature>
<gene>
    <name evidence="3" type="ORF">J2R99_001930</name>
</gene>
<feature type="compositionally biased region" description="Basic and acidic residues" evidence="1">
    <location>
        <begin position="101"/>
        <end position="113"/>
    </location>
</feature>
<evidence type="ECO:0000256" key="1">
    <source>
        <dbReference type="SAM" id="MobiDB-lite"/>
    </source>
</evidence>
<dbReference type="RefSeq" id="WP_307154280.1">
    <property type="nucleotide sequence ID" value="NZ_JAUSUK010000002.1"/>
</dbReference>